<dbReference type="AlphaFoldDB" id="A0A4Y2MPM7"/>
<dbReference type="EMBL" id="BGPR01007623">
    <property type="protein sequence ID" value="GBN28284.1"/>
    <property type="molecule type" value="Genomic_DNA"/>
</dbReference>
<keyword evidence="3" id="KW-1185">Reference proteome</keyword>
<dbReference type="OrthoDB" id="6468919at2759"/>
<gene>
    <name evidence="1" type="ORF">AVEN_274504_1</name>
    <name evidence="2" type="ORF">AVEN_93146_1</name>
</gene>
<evidence type="ECO:0000313" key="2">
    <source>
        <dbReference type="EMBL" id="GBN29650.1"/>
    </source>
</evidence>
<sequence length="110" mass="12726">MLSEIEILQILHNLPETDSGSDEKYDLSQHAYIPGNESEPTSLDECFTEIAQNVQDKLRKTYKTNCTKRTRPIAQNVQDKLHKTYKTNCTKRTKQIAKNGQDKLHKTYTL</sequence>
<accession>A0A4Y2MPM7</accession>
<dbReference type="EMBL" id="BGPR01007803">
    <property type="protein sequence ID" value="GBN29650.1"/>
    <property type="molecule type" value="Genomic_DNA"/>
</dbReference>
<protein>
    <submittedName>
        <fullName evidence="1">Uncharacterized protein</fullName>
    </submittedName>
</protein>
<comment type="caution">
    <text evidence="1">The sequence shown here is derived from an EMBL/GenBank/DDBJ whole genome shotgun (WGS) entry which is preliminary data.</text>
</comment>
<proteinExistence type="predicted"/>
<reference evidence="1 3" key="1">
    <citation type="journal article" date="2019" name="Sci. Rep.">
        <title>Orb-weaving spider Araneus ventricosus genome elucidates the spidroin gene catalogue.</title>
        <authorList>
            <person name="Kono N."/>
            <person name="Nakamura H."/>
            <person name="Ohtoshi R."/>
            <person name="Moran D.A.P."/>
            <person name="Shinohara A."/>
            <person name="Yoshida Y."/>
            <person name="Fujiwara M."/>
            <person name="Mori M."/>
            <person name="Tomita M."/>
            <person name="Arakawa K."/>
        </authorList>
    </citation>
    <scope>NUCLEOTIDE SEQUENCE [LARGE SCALE GENOMIC DNA]</scope>
</reference>
<evidence type="ECO:0000313" key="3">
    <source>
        <dbReference type="Proteomes" id="UP000499080"/>
    </source>
</evidence>
<name>A0A4Y2MPM7_ARAVE</name>
<organism evidence="1 3">
    <name type="scientific">Araneus ventricosus</name>
    <name type="common">Orbweaver spider</name>
    <name type="synonym">Epeira ventricosa</name>
    <dbReference type="NCBI Taxonomy" id="182803"/>
    <lineage>
        <taxon>Eukaryota</taxon>
        <taxon>Metazoa</taxon>
        <taxon>Ecdysozoa</taxon>
        <taxon>Arthropoda</taxon>
        <taxon>Chelicerata</taxon>
        <taxon>Arachnida</taxon>
        <taxon>Araneae</taxon>
        <taxon>Araneomorphae</taxon>
        <taxon>Entelegynae</taxon>
        <taxon>Araneoidea</taxon>
        <taxon>Araneidae</taxon>
        <taxon>Araneus</taxon>
    </lineage>
</organism>
<evidence type="ECO:0000313" key="1">
    <source>
        <dbReference type="EMBL" id="GBN28284.1"/>
    </source>
</evidence>
<dbReference type="Proteomes" id="UP000499080">
    <property type="component" value="Unassembled WGS sequence"/>
</dbReference>